<dbReference type="InterPro" id="IPR035906">
    <property type="entry name" value="MetI-like_sf"/>
</dbReference>
<feature type="transmembrane region" description="Helical" evidence="7">
    <location>
        <begin position="181"/>
        <end position="206"/>
    </location>
</feature>
<evidence type="ECO:0000256" key="2">
    <source>
        <dbReference type="ARBA" id="ARBA00022448"/>
    </source>
</evidence>
<keyword evidence="4 7" id="KW-0812">Transmembrane</keyword>
<keyword evidence="3" id="KW-1003">Cell membrane</keyword>
<feature type="domain" description="ABC transmembrane type-1" evidence="8">
    <location>
        <begin position="65"/>
        <end position="245"/>
    </location>
</feature>
<evidence type="ECO:0000313" key="10">
    <source>
        <dbReference type="Proteomes" id="UP000197174"/>
    </source>
</evidence>
<gene>
    <name evidence="9" type="ORF">B5D80_05410</name>
</gene>
<evidence type="ECO:0000256" key="4">
    <source>
        <dbReference type="ARBA" id="ARBA00022692"/>
    </source>
</evidence>
<dbReference type="Pfam" id="PF00528">
    <property type="entry name" value="BPD_transp_1"/>
    <property type="match status" value="1"/>
</dbReference>
<dbReference type="Gene3D" id="1.10.3720.10">
    <property type="entry name" value="MetI-like"/>
    <property type="match status" value="1"/>
</dbReference>
<dbReference type="PANTHER" id="PTHR30151">
    <property type="entry name" value="ALKANE SULFONATE ABC TRANSPORTER-RELATED, MEMBRANE SUBUNIT"/>
    <property type="match status" value="1"/>
</dbReference>
<dbReference type="PANTHER" id="PTHR30151:SF0">
    <property type="entry name" value="ABC TRANSPORTER PERMEASE PROTEIN MJ0413-RELATED"/>
    <property type="match status" value="1"/>
</dbReference>
<dbReference type="PROSITE" id="PS50928">
    <property type="entry name" value="ABC_TM1"/>
    <property type="match status" value="1"/>
</dbReference>
<dbReference type="GO" id="GO:0055085">
    <property type="term" value="P:transmembrane transport"/>
    <property type="evidence" value="ECO:0007669"/>
    <property type="project" value="InterPro"/>
</dbReference>
<feature type="transmembrane region" description="Helical" evidence="7">
    <location>
        <begin position="69"/>
        <end position="90"/>
    </location>
</feature>
<evidence type="ECO:0000256" key="7">
    <source>
        <dbReference type="RuleBase" id="RU363032"/>
    </source>
</evidence>
<feature type="transmembrane region" description="Helical" evidence="7">
    <location>
        <begin position="131"/>
        <end position="150"/>
    </location>
</feature>
<sequence>MGAVRIALRRGEPMLWGVAGLGLVVAGWAAVAAAGVVPASGLPGPVAVGRAFASLLGDADFVREYLDTLATWAVSLGLAVVVSIPLGLLIGYLEPLARASSLVIDIGRAMPVVTLIPAAIVLVGLGPQMKISVVTFSVFWIVLVNTIYGVRSVEPLALRVAQALKFGRVETMRRVLLPTTLPYVVTGIRIATGIAFVVTLSAELLGATTGVGTVLVSYQEAQRADAVYAGVLAVSITGMVLNIAAQLTERRVIRWRPSGQE</sequence>
<evidence type="ECO:0000256" key="6">
    <source>
        <dbReference type="ARBA" id="ARBA00023136"/>
    </source>
</evidence>
<feature type="transmembrane region" description="Helical" evidence="7">
    <location>
        <begin position="102"/>
        <end position="125"/>
    </location>
</feature>
<dbReference type="SUPFAM" id="SSF161098">
    <property type="entry name" value="MetI-like"/>
    <property type="match status" value="1"/>
</dbReference>
<comment type="similarity">
    <text evidence="7">Belongs to the binding-protein-dependent transport system permease family.</text>
</comment>
<dbReference type="CDD" id="cd06261">
    <property type="entry name" value="TM_PBP2"/>
    <property type="match status" value="1"/>
</dbReference>
<keyword evidence="2 7" id="KW-0813">Transport</keyword>
<dbReference type="EMBL" id="MZMV01000006">
    <property type="protein sequence ID" value="OWV11156.1"/>
    <property type="molecule type" value="Genomic_DNA"/>
</dbReference>
<accession>A0A246RSD7</accession>
<organism evidence="9 10">
    <name type="scientific">Micromonospora wenchangensis</name>
    <dbReference type="NCBI Taxonomy" id="1185415"/>
    <lineage>
        <taxon>Bacteria</taxon>
        <taxon>Bacillati</taxon>
        <taxon>Actinomycetota</taxon>
        <taxon>Actinomycetes</taxon>
        <taxon>Micromonosporales</taxon>
        <taxon>Micromonosporaceae</taxon>
        <taxon>Micromonospora</taxon>
    </lineage>
</organism>
<proteinExistence type="inferred from homology"/>
<dbReference type="RefSeq" id="WP_088642640.1">
    <property type="nucleotide sequence ID" value="NZ_JBFAMK010000006.1"/>
</dbReference>
<evidence type="ECO:0000313" key="9">
    <source>
        <dbReference type="EMBL" id="OWV11156.1"/>
    </source>
</evidence>
<comment type="subcellular location">
    <subcellularLocation>
        <location evidence="1 7">Cell membrane</location>
        <topology evidence="1 7">Multi-pass membrane protein</topology>
    </subcellularLocation>
</comment>
<comment type="caution">
    <text evidence="9">The sequence shown here is derived from an EMBL/GenBank/DDBJ whole genome shotgun (WGS) entry which is preliminary data.</text>
</comment>
<dbReference type="OrthoDB" id="3173654at2"/>
<dbReference type="AlphaFoldDB" id="A0A246RSD7"/>
<reference evidence="9 10" key="1">
    <citation type="submission" date="2017-03" db="EMBL/GenBank/DDBJ databases">
        <title>Whole genome sequence of Micromonospora wenchangensis, isolated from mangrove soil.</title>
        <authorList>
            <person name="Yang H."/>
        </authorList>
    </citation>
    <scope>NUCLEOTIDE SEQUENCE [LARGE SCALE GENOMIC DNA]</scope>
    <source>
        <strain evidence="9 10">CCTCC AA 2012002</strain>
    </source>
</reference>
<feature type="transmembrane region" description="Helical" evidence="7">
    <location>
        <begin position="226"/>
        <end position="245"/>
    </location>
</feature>
<evidence type="ECO:0000256" key="1">
    <source>
        <dbReference type="ARBA" id="ARBA00004651"/>
    </source>
</evidence>
<evidence type="ECO:0000256" key="3">
    <source>
        <dbReference type="ARBA" id="ARBA00022475"/>
    </source>
</evidence>
<dbReference type="InterPro" id="IPR000515">
    <property type="entry name" value="MetI-like"/>
</dbReference>
<keyword evidence="5 7" id="KW-1133">Transmembrane helix</keyword>
<evidence type="ECO:0000259" key="8">
    <source>
        <dbReference type="PROSITE" id="PS50928"/>
    </source>
</evidence>
<keyword evidence="6 7" id="KW-0472">Membrane</keyword>
<name>A0A246RSD7_9ACTN</name>
<dbReference type="GO" id="GO:0005886">
    <property type="term" value="C:plasma membrane"/>
    <property type="evidence" value="ECO:0007669"/>
    <property type="project" value="UniProtKB-SubCell"/>
</dbReference>
<protein>
    <recommendedName>
        <fullName evidence="8">ABC transmembrane type-1 domain-containing protein</fullName>
    </recommendedName>
</protein>
<dbReference type="Proteomes" id="UP000197174">
    <property type="component" value="Unassembled WGS sequence"/>
</dbReference>
<evidence type="ECO:0000256" key="5">
    <source>
        <dbReference type="ARBA" id="ARBA00022989"/>
    </source>
</evidence>
<keyword evidence="10" id="KW-1185">Reference proteome</keyword>